<comment type="caution">
    <text evidence="4">The sequence shown here is derived from an EMBL/GenBank/DDBJ whole genome shotgun (WGS) entry which is preliminary data.</text>
</comment>
<dbReference type="GO" id="GO:0006887">
    <property type="term" value="P:exocytosis"/>
    <property type="evidence" value="ECO:0007669"/>
    <property type="project" value="TreeGrafter"/>
</dbReference>
<evidence type="ECO:0000256" key="1">
    <source>
        <dbReference type="ARBA" id="ARBA00022723"/>
    </source>
</evidence>
<proteinExistence type="predicted"/>
<dbReference type="CDD" id="cd08384">
    <property type="entry name" value="C2B_Rabphilin_Doc2"/>
    <property type="match status" value="1"/>
</dbReference>
<dbReference type="InterPro" id="IPR035892">
    <property type="entry name" value="C2_domain_sf"/>
</dbReference>
<dbReference type="GO" id="GO:0017158">
    <property type="term" value="P:regulation of calcium ion-dependent exocytosis"/>
    <property type="evidence" value="ECO:0007669"/>
    <property type="project" value="TreeGrafter"/>
</dbReference>
<dbReference type="SUPFAM" id="SSF49562">
    <property type="entry name" value="C2 domain (Calcium/lipid-binding domain, CaLB)"/>
    <property type="match status" value="2"/>
</dbReference>
<evidence type="ECO:0000313" key="4">
    <source>
        <dbReference type="EMBL" id="CAL5130642.1"/>
    </source>
</evidence>
<dbReference type="AlphaFoldDB" id="A0AAV2T519"/>
<dbReference type="PANTHER" id="PTHR45729">
    <property type="entry name" value="RABPHILIN, ISOFORM A"/>
    <property type="match status" value="1"/>
</dbReference>
<dbReference type="PRINTS" id="PR00399">
    <property type="entry name" value="SYNAPTOTAGMN"/>
</dbReference>
<name>A0AAV2T519_CALDB</name>
<gene>
    <name evidence="4" type="ORF">CDAUBV1_LOCUS2816</name>
</gene>
<dbReference type="GO" id="GO:0061669">
    <property type="term" value="P:spontaneous neurotransmitter secretion"/>
    <property type="evidence" value="ECO:0007669"/>
    <property type="project" value="TreeGrafter"/>
</dbReference>
<keyword evidence="2" id="KW-0677">Repeat</keyword>
<sequence length="264" mass="30200">MDANGLSDPYVVCQILPSSPNSPRPRTSTRPQCLNPVWNEALTFEPFEEKNVQQKTLRLAVLDEDLYGSDWLGEYWLSLSRLPPDRLTDFAVPLGPRKPLHRGEYDLACPTRGKIQLGLRYDEERSQLCVEVIRCADLASMDANGLSDPFVKLYLRPDKAKKTKQKTHIKKGTLFPEFHEQFYYDMNASDASDRTLEVTVWDFDRGPSNDFIGGLTLGADAKAERRELWLAIFRPPYRRIEAWFQLSNRSENNSEPISTPGICD</sequence>
<dbReference type="Pfam" id="PF00168">
    <property type="entry name" value="C2"/>
    <property type="match status" value="2"/>
</dbReference>
<dbReference type="PRINTS" id="PR00360">
    <property type="entry name" value="C2DOMAIN"/>
</dbReference>
<feature type="domain" description="C2" evidence="3">
    <location>
        <begin position="1"/>
        <end position="92"/>
    </location>
</feature>
<evidence type="ECO:0000259" key="3">
    <source>
        <dbReference type="PROSITE" id="PS50004"/>
    </source>
</evidence>
<dbReference type="InterPro" id="IPR043566">
    <property type="entry name" value="Rabphilin/DOC2/Noc2"/>
</dbReference>
<dbReference type="Proteomes" id="UP001497525">
    <property type="component" value="Unassembled WGS sequence"/>
</dbReference>
<accession>A0AAV2T519</accession>
<dbReference type="GO" id="GO:0016020">
    <property type="term" value="C:membrane"/>
    <property type="evidence" value="ECO:0007669"/>
    <property type="project" value="InterPro"/>
</dbReference>
<reference evidence="4" key="1">
    <citation type="submission" date="2024-06" db="EMBL/GenBank/DDBJ databases">
        <authorList>
            <person name="Liu X."/>
            <person name="Lenzi L."/>
            <person name="Haldenby T S."/>
            <person name="Uol C."/>
        </authorList>
    </citation>
    <scope>NUCLEOTIDE SEQUENCE</scope>
</reference>
<dbReference type="PANTHER" id="PTHR45729:SF6">
    <property type="entry name" value="RABPHILIN, ISOFORM A"/>
    <property type="match status" value="1"/>
</dbReference>
<dbReference type="GO" id="GO:0046872">
    <property type="term" value="F:metal ion binding"/>
    <property type="evidence" value="ECO:0007669"/>
    <property type="project" value="UniProtKB-KW"/>
</dbReference>
<dbReference type="GO" id="GO:0098793">
    <property type="term" value="C:presynapse"/>
    <property type="evidence" value="ECO:0007669"/>
    <property type="project" value="GOC"/>
</dbReference>
<organism evidence="4 5">
    <name type="scientific">Calicophoron daubneyi</name>
    <name type="common">Rumen fluke</name>
    <name type="synonym">Paramphistomum daubneyi</name>
    <dbReference type="NCBI Taxonomy" id="300641"/>
    <lineage>
        <taxon>Eukaryota</taxon>
        <taxon>Metazoa</taxon>
        <taxon>Spiralia</taxon>
        <taxon>Lophotrochozoa</taxon>
        <taxon>Platyhelminthes</taxon>
        <taxon>Trematoda</taxon>
        <taxon>Digenea</taxon>
        <taxon>Plagiorchiida</taxon>
        <taxon>Pronocephalata</taxon>
        <taxon>Paramphistomoidea</taxon>
        <taxon>Paramphistomidae</taxon>
        <taxon>Calicophoron</taxon>
    </lineage>
</organism>
<evidence type="ECO:0000313" key="5">
    <source>
        <dbReference type="Proteomes" id="UP001497525"/>
    </source>
</evidence>
<keyword evidence="1" id="KW-0479">Metal-binding</keyword>
<dbReference type="InterPro" id="IPR000008">
    <property type="entry name" value="C2_dom"/>
</dbReference>
<feature type="domain" description="C2" evidence="3">
    <location>
        <begin position="111"/>
        <end position="230"/>
    </location>
</feature>
<dbReference type="InterPro" id="IPR001565">
    <property type="entry name" value="Synaptotagmin"/>
</dbReference>
<dbReference type="SMART" id="SM00239">
    <property type="entry name" value="C2"/>
    <property type="match status" value="2"/>
</dbReference>
<evidence type="ECO:0000256" key="2">
    <source>
        <dbReference type="ARBA" id="ARBA00022737"/>
    </source>
</evidence>
<dbReference type="PROSITE" id="PS50004">
    <property type="entry name" value="C2"/>
    <property type="match status" value="2"/>
</dbReference>
<protein>
    <recommendedName>
        <fullName evidence="3">C2 domain-containing protein</fullName>
    </recommendedName>
</protein>
<dbReference type="Gene3D" id="2.60.40.150">
    <property type="entry name" value="C2 domain"/>
    <property type="match status" value="2"/>
</dbReference>
<dbReference type="EMBL" id="CAXLJL010000068">
    <property type="protein sequence ID" value="CAL5130642.1"/>
    <property type="molecule type" value="Genomic_DNA"/>
</dbReference>